<organism evidence="10 11">
    <name type="scientific">Ensifer oleiphilus</name>
    <dbReference type="NCBI Taxonomy" id="2742698"/>
    <lineage>
        <taxon>Bacteria</taxon>
        <taxon>Pseudomonadati</taxon>
        <taxon>Pseudomonadota</taxon>
        <taxon>Alphaproteobacteria</taxon>
        <taxon>Hyphomicrobiales</taxon>
        <taxon>Rhizobiaceae</taxon>
        <taxon>Sinorhizobium/Ensifer group</taxon>
        <taxon>Ensifer</taxon>
    </lineage>
</organism>
<accession>A0A7Y6UKJ3</accession>
<evidence type="ECO:0000256" key="4">
    <source>
        <dbReference type="ARBA" id="ARBA00022679"/>
    </source>
</evidence>
<keyword evidence="7" id="KW-0067">ATP-binding</keyword>
<evidence type="ECO:0000256" key="3">
    <source>
        <dbReference type="ARBA" id="ARBA00022553"/>
    </source>
</evidence>
<dbReference type="InterPro" id="IPR036890">
    <property type="entry name" value="HATPase_C_sf"/>
</dbReference>
<dbReference type="Gene3D" id="3.30.565.10">
    <property type="entry name" value="Histidine kinase-like ATPase, C-terminal domain"/>
    <property type="match status" value="1"/>
</dbReference>
<dbReference type="EMBL" id="JABWDU010000001">
    <property type="protein sequence ID" value="NVD37351.1"/>
    <property type="molecule type" value="Genomic_DNA"/>
</dbReference>
<reference evidence="10 11" key="1">
    <citation type="submission" date="2020-06" db="EMBL/GenBank/DDBJ databases">
        <authorList>
            <person name="Grouzdev D.S."/>
        </authorList>
    </citation>
    <scope>NUCLEOTIDE SEQUENCE [LARGE SCALE GENOMIC DNA]</scope>
    <source>
        <strain evidence="10 11">HO-A22</strain>
    </source>
</reference>
<evidence type="ECO:0000256" key="6">
    <source>
        <dbReference type="ARBA" id="ARBA00022777"/>
    </source>
</evidence>
<keyword evidence="11" id="KW-1185">Reference proteome</keyword>
<evidence type="ECO:0000313" key="10">
    <source>
        <dbReference type="EMBL" id="NVD37351.1"/>
    </source>
</evidence>
<name>A0A7Y6UKJ3_9HYPH</name>
<keyword evidence="8" id="KW-1133">Transmembrane helix</keyword>
<evidence type="ECO:0000256" key="7">
    <source>
        <dbReference type="ARBA" id="ARBA00022840"/>
    </source>
</evidence>
<evidence type="ECO:0000256" key="8">
    <source>
        <dbReference type="SAM" id="Phobius"/>
    </source>
</evidence>
<keyword evidence="6 10" id="KW-0418">Kinase</keyword>
<keyword evidence="3" id="KW-0597">Phosphoprotein</keyword>
<dbReference type="RefSeq" id="WP_176351171.1">
    <property type="nucleotide sequence ID" value="NZ_JABWDU010000001.1"/>
</dbReference>
<keyword evidence="8" id="KW-0812">Transmembrane</keyword>
<dbReference type="EC" id="2.7.13.3" evidence="2"/>
<feature type="transmembrane region" description="Helical" evidence="8">
    <location>
        <begin position="295"/>
        <end position="317"/>
    </location>
</feature>
<keyword evidence="5" id="KW-0547">Nucleotide-binding</keyword>
<evidence type="ECO:0000313" key="11">
    <source>
        <dbReference type="Proteomes" id="UP000520198"/>
    </source>
</evidence>
<evidence type="ECO:0000256" key="5">
    <source>
        <dbReference type="ARBA" id="ARBA00022741"/>
    </source>
</evidence>
<keyword evidence="8" id="KW-0472">Membrane</keyword>
<dbReference type="Pfam" id="PF07536">
    <property type="entry name" value="HWE_HK"/>
    <property type="match status" value="1"/>
</dbReference>
<dbReference type="PANTHER" id="PTHR41523:SF7">
    <property type="entry name" value="HISTIDINE KINASE"/>
    <property type="match status" value="1"/>
</dbReference>
<dbReference type="Proteomes" id="UP000520198">
    <property type="component" value="Unassembled WGS sequence"/>
</dbReference>
<keyword evidence="4" id="KW-0808">Transferase</keyword>
<dbReference type="PANTHER" id="PTHR41523">
    <property type="entry name" value="TWO-COMPONENT SYSTEM SENSOR PROTEIN"/>
    <property type="match status" value="1"/>
</dbReference>
<evidence type="ECO:0000256" key="1">
    <source>
        <dbReference type="ARBA" id="ARBA00000085"/>
    </source>
</evidence>
<protein>
    <recommendedName>
        <fullName evidence="2">histidine kinase</fullName>
        <ecNumber evidence="2">2.7.13.3</ecNumber>
    </recommendedName>
</protein>
<dbReference type="SUPFAM" id="SSF55874">
    <property type="entry name" value="ATPase domain of HSP90 chaperone/DNA topoisomerase II/histidine kinase"/>
    <property type="match status" value="1"/>
</dbReference>
<comment type="catalytic activity">
    <reaction evidence="1">
        <text>ATP + protein L-histidine = ADP + protein N-phospho-L-histidine.</text>
        <dbReference type="EC" id="2.7.13.3"/>
    </reaction>
</comment>
<dbReference type="SMART" id="SM00911">
    <property type="entry name" value="HWE_HK"/>
    <property type="match status" value="1"/>
</dbReference>
<dbReference type="GO" id="GO:0005524">
    <property type="term" value="F:ATP binding"/>
    <property type="evidence" value="ECO:0007669"/>
    <property type="project" value="UniProtKB-KW"/>
</dbReference>
<dbReference type="GO" id="GO:0004673">
    <property type="term" value="F:protein histidine kinase activity"/>
    <property type="evidence" value="ECO:0007669"/>
    <property type="project" value="UniProtKB-EC"/>
</dbReference>
<proteinExistence type="predicted"/>
<gene>
    <name evidence="10" type="ORF">HT585_00670</name>
</gene>
<feature type="domain" description="Signal transduction histidine kinase HWE region" evidence="9">
    <location>
        <begin position="377"/>
        <end position="459"/>
    </location>
</feature>
<evidence type="ECO:0000256" key="2">
    <source>
        <dbReference type="ARBA" id="ARBA00012438"/>
    </source>
</evidence>
<comment type="caution">
    <text evidence="10">The sequence shown here is derived from an EMBL/GenBank/DDBJ whole genome shotgun (WGS) entry which is preliminary data.</text>
</comment>
<dbReference type="InterPro" id="IPR011102">
    <property type="entry name" value="Sig_transdc_His_kinase_HWE"/>
</dbReference>
<sequence length="573" mass="61964">MAQVSQEGRESAVGRLATALDFIRHRMTRPFRFYLTSLLLIAIVPAFIFSLVVLKRSVDAQEQVITALLQASTGSVTRIVERDVEGMLTTLKVLSTAPAVEGGNMEAFYHRASTALADTGSYLIVIDRKHDQLLNTRVPFGTPLGKGSDPESVERAFTNNGAPLVSNVFFGQTAGKWVFNVYLPAKLPTGEDYLLTLTQNAESMAKAVNRETLSPGWNAALVDGNGKVIISSDAAVKAGEPFFLDKVPAISIGVRNITENGTAYRVATEFSVITGWRIIAWAPRATVDGPATWSFLWLSLGGIIFAGIAIAGSLAIARVLSQGVKLVALDARRLGAGERIEPRPHIIAEVETVSAALAKAAASRTKAEGEIRFLMREVAHRSKNQLTVIQSMLNQSVHSAESVADFAESFRKRIAGLARSTDLMIANAAQGVDFRELAQNQLQPFTPDDPKRVVLSGPPLRLDTESAQTLGMALHELATNATKYGALANTTGVVKLSWSLSDEGIAIRWREEGADIEAPTTPRRKGFGTLVLERMLGMALKAELERIMHPDGIEWRINIPRNAKDGDGDDADA</sequence>
<dbReference type="AlphaFoldDB" id="A0A7Y6UKJ3"/>
<feature type="transmembrane region" description="Helical" evidence="8">
    <location>
        <begin position="33"/>
        <end position="54"/>
    </location>
</feature>
<evidence type="ECO:0000259" key="9">
    <source>
        <dbReference type="SMART" id="SM00911"/>
    </source>
</evidence>